<name>A0A9N9QP57_9CUCU</name>
<dbReference type="OrthoDB" id="6147983at2759"/>
<evidence type="ECO:0000259" key="3">
    <source>
        <dbReference type="PROSITE" id="PS51029"/>
    </source>
</evidence>
<dbReference type="EMBL" id="OU892280">
    <property type="protein sequence ID" value="CAG9767747.1"/>
    <property type="molecule type" value="Genomic_DNA"/>
</dbReference>
<evidence type="ECO:0000256" key="2">
    <source>
        <dbReference type="SAM" id="MobiDB-lite"/>
    </source>
</evidence>
<dbReference type="Pfam" id="PF10545">
    <property type="entry name" value="MADF_DNA_bdg"/>
    <property type="match status" value="1"/>
</dbReference>
<evidence type="ECO:0008006" key="7">
    <source>
        <dbReference type="Google" id="ProtNLM"/>
    </source>
</evidence>
<protein>
    <recommendedName>
        <fullName evidence="7">Transcription factor Adf-1</fullName>
    </recommendedName>
</protein>
<dbReference type="PANTHER" id="PTHR12243:SF60">
    <property type="entry name" value="SI:CH211-15D5.12-RELATED"/>
    <property type="match status" value="1"/>
</dbReference>
<dbReference type="AlphaFoldDB" id="A0A9N9QP57"/>
<feature type="domain" description="MADF" evidence="3">
    <location>
        <begin position="11"/>
        <end position="97"/>
    </location>
</feature>
<evidence type="ECO:0000256" key="1">
    <source>
        <dbReference type="PROSITE-ProRule" id="PRU00371"/>
    </source>
</evidence>
<dbReference type="GO" id="GO:0005634">
    <property type="term" value="C:nucleus"/>
    <property type="evidence" value="ECO:0007669"/>
    <property type="project" value="UniProtKB-SubCell"/>
</dbReference>
<dbReference type="PROSITE" id="PS51029">
    <property type="entry name" value="MADF"/>
    <property type="match status" value="1"/>
</dbReference>
<dbReference type="GO" id="GO:0003677">
    <property type="term" value="F:DNA binding"/>
    <property type="evidence" value="ECO:0007669"/>
    <property type="project" value="InterPro"/>
</dbReference>
<evidence type="ECO:0000313" key="6">
    <source>
        <dbReference type="Proteomes" id="UP001152799"/>
    </source>
</evidence>
<accession>A0A9N9QP57</accession>
<comment type="subcellular location">
    <subcellularLocation>
        <location evidence="1">Nucleus</location>
    </subcellularLocation>
</comment>
<dbReference type="InterPro" id="IPR006578">
    <property type="entry name" value="MADF-dom"/>
</dbReference>
<dbReference type="InterPro" id="IPR004210">
    <property type="entry name" value="BESS_motif"/>
</dbReference>
<reference evidence="5" key="1">
    <citation type="submission" date="2022-01" db="EMBL/GenBank/DDBJ databases">
        <authorList>
            <person name="King R."/>
        </authorList>
    </citation>
    <scope>NUCLEOTIDE SEQUENCE</scope>
</reference>
<dbReference type="SMART" id="SM00595">
    <property type="entry name" value="MADF"/>
    <property type="match status" value="1"/>
</dbReference>
<proteinExistence type="predicted"/>
<keyword evidence="6" id="KW-1185">Reference proteome</keyword>
<sequence length="285" mass="32510">MVEGDLKVNIDLCLEVEKHPCLYDITREDHAKRTIADKAWTEVSGKVGLPVEACKKRWSNLRTVYVRRRSNPSKNGGGIKKDYYLNKYMQFLNPYTRIASRNHSSRVSSGKDQPSTSEQAGQSLEIQQRDAYEDDSEDGFAYLTAKEDDQSADNDHNQPVINQNVRQQPNKRAIHVSESFSEHAQSKKQKLSVDPENPRRCFLLSLMPEVEELPEAQFKVFKRRALALLDELYIISPPTTTSSTESYVECNYGDQDLTASDILEHSYGSIVKVEPYSTESQHETE</sequence>
<dbReference type="PANTHER" id="PTHR12243">
    <property type="entry name" value="MADF DOMAIN TRANSCRIPTION FACTOR"/>
    <property type="match status" value="1"/>
</dbReference>
<organism evidence="5 6">
    <name type="scientific">Ceutorhynchus assimilis</name>
    <name type="common">cabbage seed weevil</name>
    <dbReference type="NCBI Taxonomy" id="467358"/>
    <lineage>
        <taxon>Eukaryota</taxon>
        <taxon>Metazoa</taxon>
        <taxon>Ecdysozoa</taxon>
        <taxon>Arthropoda</taxon>
        <taxon>Hexapoda</taxon>
        <taxon>Insecta</taxon>
        <taxon>Pterygota</taxon>
        <taxon>Neoptera</taxon>
        <taxon>Endopterygota</taxon>
        <taxon>Coleoptera</taxon>
        <taxon>Polyphaga</taxon>
        <taxon>Cucujiformia</taxon>
        <taxon>Curculionidae</taxon>
        <taxon>Ceutorhynchinae</taxon>
        <taxon>Ceutorhynchus</taxon>
    </lineage>
</organism>
<feature type="domain" description="BESS" evidence="4">
    <location>
        <begin position="196"/>
        <end position="235"/>
    </location>
</feature>
<feature type="compositionally biased region" description="Polar residues" evidence="2">
    <location>
        <begin position="102"/>
        <end position="126"/>
    </location>
</feature>
<dbReference type="GO" id="GO:0006357">
    <property type="term" value="P:regulation of transcription by RNA polymerase II"/>
    <property type="evidence" value="ECO:0007669"/>
    <property type="project" value="TreeGrafter"/>
</dbReference>
<gene>
    <name evidence="5" type="ORF">CEUTPL_LOCUS8304</name>
</gene>
<evidence type="ECO:0000313" key="5">
    <source>
        <dbReference type="EMBL" id="CAG9767747.1"/>
    </source>
</evidence>
<feature type="region of interest" description="Disordered" evidence="2">
    <location>
        <begin position="102"/>
        <end position="131"/>
    </location>
</feature>
<keyword evidence="1" id="KW-0539">Nucleus</keyword>
<dbReference type="PROSITE" id="PS51031">
    <property type="entry name" value="BESS"/>
    <property type="match status" value="1"/>
</dbReference>
<dbReference type="GO" id="GO:0005667">
    <property type="term" value="C:transcription regulator complex"/>
    <property type="evidence" value="ECO:0007669"/>
    <property type="project" value="TreeGrafter"/>
</dbReference>
<evidence type="ECO:0000259" key="4">
    <source>
        <dbReference type="PROSITE" id="PS51031"/>
    </source>
</evidence>
<dbReference type="InterPro" id="IPR039353">
    <property type="entry name" value="TF_Adf1"/>
</dbReference>
<dbReference type="Proteomes" id="UP001152799">
    <property type="component" value="Chromosome 4"/>
</dbReference>